<keyword evidence="13 16" id="KW-0961">Cell wall biogenesis/degradation</keyword>
<dbReference type="Proteomes" id="UP001562065">
    <property type="component" value="Unassembled WGS sequence"/>
</dbReference>
<accession>A0ABV4AIF8</accession>
<keyword evidence="6 16" id="KW-0808">Transferase</keyword>
<comment type="catalytic activity">
    <reaction evidence="15 16">
        <text>[GlcNAc-(1-&gt;4)-Mur2Ac(oyl-L-Ala-gamma-D-Glu-L-Lys-D-Ala-D-Ala)](n)-di-trans,octa-cis-undecaprenyl diphosphate + beta-D-GlcNAc-(1-&gt;4)-Mur2Ac(oyl-L-Ala-gamma-D-Glu-L-Lys-D-Ala-D-Ala)-di-trans,octa-cis-undecaprenyl diphosphate = [GlcNAc-(1-&gt;4)-Mur2Ac(oyl-L-Ala-gamma-D-Glu-L-Lys-D-Ala-D-Ala)](n+1)-di-trans,octa-cis-undecaprenyl diphosphate + di-trans,octa-cis-undecaprenyl diphosphate + H(+)</text>
        <dbReference type="Rhea" id="RHEA:23708"/>
        <dbReference type="Rhea" id="RHEA-COMP:9602"/>
        <dbReference type="Rhea" id="RHEA-COMP:9603"/>
        <dbReference type="ChEBI" id="CHEBI:15378"/>
        <dbReference type="ChEBI" id="CHEBI:58405"/>
        <dbReference type="ChEBI" id="CHEBI:60033"/>
        <dbReference type="ChEBI" id="CHEBI:78435"/>
        <dbReference type="EC" id="2.4.99.28"/>
    </reaction>
</comment>
<evidence type="ECO:0000256" key="9">
    <source>
        <dbReference type="ARBA" id="ARBA00022984"/>
    </source>
</evidence>
<feature type="transmembrane region" description="Helical" evidence="16">
    <location>
        <begin position="123"/>
        <end position="140"/>
    </location>
</feature>
<feature type="transmembrane region" description="Helical" evidence="16">
    <location>
        <begin position="147"/>
        <end position="166"/>
    </location>
</feature>
<comment type="caution">
    <text evidence="17">The sequence shown here is derived from an EMBL/GenBank/DDBJ whole genome shotgun (WGS) entry which is preliminary data.</text>
</comment>
<keyword evidence="11 16" id="KW-0472">Membrane</keyword>
<evidence type="ECO:0000256" key="6">
    <source>
        <dbReference type="ARBA" id="ARBA00022679"/>
    </source>
</evidence>
<comment type="pathway">
    <text evidence="2 16">Cell wall biogenesis; peptidoglycan biosynthesis.</text>
</comment>
<dbReference type="InterPro" id="IPR013437">
    <property type="entry name" value="FtsW"/>
</dbReference>
<feature type="transmembrane region" description="Helical" evidence="16">
    <location>
        <begin position="281"/>
        <end position="301"/>
    </location>
</feature>
<keyword evidence="10 16" id="KW-1133">Transmembrane helix</keyword>
<dbReference type="PANTHER" id="PTHR30474:SF2">
    <property type="entry name" value="PEPTIDOGLYCAN GLYCOSYLTRANSFERASE FTSW-RELATED"/>
    <property type="match status" value="1"/>
</dbReference>
<keyword evidence="3 16" id="KW-1003">Cell membrane</keyword>
<evidence type="ECO:0000256" key="4">
    <source>
        <dbReference type="ARBA" id="ARBA00022618"/>
    </source>
</evidence>
<reference evidence="17 18" key="1">
    <citation type="submission" date="2024-07" db="EMBL/GenBank/DDBJ databases">
        <authorList>
            <person name="Ren Q."/>
        </authorList>
    </citation>
    <scope>NUCLEOTIDE SEQUENCE [LARGE SCALE GENOMIC DNA]</scope>
    <source>
        <strain evidence="17 18">REN37</strain>
    </source>
</reference>
<evidence type="ECO:0000256" key="5">
    <source>
        <dbReference type="ARBA" id="ARBA00022676"/>
    </source>
</evidence>
<evidence type="ECO:0000256" key="7">
    <source>
        <dbReference type="ARBA" id="ARBA00022692"/>
    </source>
</evidence>
<feature type="transmembrane region" description="Helical" evidence="16">
    <location>
        <begin position="196"/>
        <end position="216"/>
    </location>
</feature>
<name>A0ABV4AIF8_9GAMM</name>
<feature type="transmembrane region" description="Helical" evidence="16">
    <location>
        <begin position="52"/>
        <end position="73"/>
    </location>
</feature>
<evidence type="ECO:0000256" key="14">
    <source>
        <dbReference type="ARBA" id="ARBA00038053"/>
    </source>
</evidence>
<keyword evidence="8 16" id="KW-0133">Cell shape</keyword>
<evidence type="ECO:0000256" key="11">
    <source>
        <dbReference type="ARBA" id="ARBA00023136"/>
    </source>
</evidence>
<dbReference type="PANTHER" id="PTHR30474">
    <property type="entry name" value="CELL CYCLE PROTEIN"/>
    <property type="match status" value="1"/>
</dbReference>
<dbReference type="InterPro" id="IPR001182">
    <property type="entry name" value="FtsW/RodA"/>
</dbReference>
<organism evidence="17 18">
    <name type="scientific">Isoalcanivorax beigongshangi</name>
    <dbReference type="NCBI Taxonomy" id="3238810"/>
    <lineage>
        <taxon>Bacteria</taxon>
        <taxon>Pseudomonadati</taxon>
        <taxon>Pseudomonadota</taxon>
        <taxon>Gammaproteobacteria</taxon>
        <taxon>Oceanospirillales</taxon>
        <taxon>Alcanivoracaceae</taxon>
        <taxon>Isoalcanivorax</taxon>
    </lineage>
</organism>
<evidence type="ECO:0000313" key="17">
    <source>
        <dbReference type="EMBL" id="MEY1662618.1"/>
    </source>
</evidence>
<dbReference type="NCBIfam" id="TIGR02614">
    <property type="entry name" value="ftsW"/>
    <property type="match status" value="1"/>
</dbReference>
<dbReference type="RefSeq" id="WP_369455850.1">
    <property type="nucleotide sequence ID" value="NZ_JBGCUO010000001.1"/>
</dbReference>
<evidence type="ECO:0000256" key="12">
    <source>
        <dbReference type="ARBA" id="ARBA00023306"/>
    </source>
</evidence>
<evidence type="ECO:0000256" key="13">
    <source>
        <dbReference type="ARBA" id="ARBA00023316"/>
    </source>
</evidence>
<comment type="similarity">
    <text evidence="14 16">Belongs to the SEDS family. FtsW subfamily.</text>
</comment>
<evidence type="ECO:0000256" key="8">
    <source>
        <dbReference type="ARBA" id="ARBA00022960"/>
    </source>
</evidence>
<evidence type="ECO:0000256" key="3">
    <source>
        <dbReference type="ARBA" id="ARBA00022475"/>
    </source>
</evidence>
<evidence type="ECO:0000256" key="16">
    <source>
        <dbReference type="HAMAP-Rule" id="MF_00913"/>
    </source>
</evidence>
<evidence type="ECO:0000256" key="15">
    <source>
        <dbReference type="ARBA" id="ARBA00049902"/>
    </source>
</evidence>
<feature type="transmembrane region" description="Helical" evidence="16">
    <location>
        <begin position="85"/>
        <end position="103"/>
    </location>
</feature>
<keyword evidence="4 16" id="KW-0132">Cell division</keyword>
<feature type="transmembrane region" description="Helical" evidence="16">
    <location>
        <begin position="313"/>
        <end position="336"/>
    </location>
</feature>
<dbReference type="InterPro" id="IPR018365">
    <property type="entry name" value="Cell_cycle_FtsW-rel_CS"/>
</dbReference>
<gene>
    <name evidence="16 17" type="primary">ftsW</name>
    <name evidence="17" type="ORF">AB5I84_10705</name>
</gene>
<comment type="function">
    <text evidence="16">Peptidoglycan polymerase that is essential for cell division.</text>
</comment>
<evidence type="ECO:0000256" key="1">
    <source>
        <dbReference type="ARBA" id="ARBA00004651"/>
    </source>
</evidence>
<keyword evidence="9 16" id="KW-0573">Peptidoglycan synthesis</keyword>
<dbReference type="Pfam" id="PF01098">
    <property type="entry name" value="FTSW_RODA_SPOVE"/>
    <property type="match status" value="1"/>
</dbReference>
<keyword evidence="18" id="KW-1185">Reference proteome</keyword>
<feature type="transmembrane region" description="Helical" evidence="16">
    <location>
        <begin position="348"/>
        <end position="369"/>
    </location>
</feature>
<proteinExistence type="inferred from homology"/>
<feature type="transmembrane region" description="Helical" evidence="16">
    <location>
        <begin position="172"/>
        <end position="189"/>
    </location>
</feature>
<dbReference type="PROSITE" id="PS00428">
    <property type="entry name" value="FTSW_RODA_SPOVE"/>
    <property type="match status" value="1"/>
</dbReference>
<evidence type="ECO:0000313" key="18">
    <source>
        <dbReference type="Proteomes" id="UP001562065"/>
    </source>
</evidence>
<sequence length="388" mass="42095">MRADAQLLRPQPRQIDMPLLCAVLALALLGFVMVSSASLQIAETRLGSPFHYALRHGFYLAAAALTGVLVYLLVPVDRLEKVRVFALPCAVFVLLLVFIPGLGRSVNGSLRWIALPGMTVQTSEIAKICFVVYLAGYVSLRRQELLGTWKGFLIPLGVLGAMALLLLAQPDFGATVVMGTACMGMLFLAGVPARRFFLLAGGVLALGALIAVAQPYRVARLMSFLDPWADQYGSGYQLTQSLIAFGRGHWFGVGLGNSVQKLFYLPEAHTDFVYAVMAEELGLLGNLTMMALFALVIYRVFRIGGRLEHRGWFFQAQVVYGIGFIVATQALINLGVNMGVLPTKGLTLPFISYGGSSLLVSAAMVALVLRAGSDLQRYEGRERGRMRA</sequence>
<evidence type="ECO:0000256" key="2">
    <source>
        <dbReference type="ARBA" id="ARBA00004752"/>
    </source>
</evidence>
<dbReference type="HAMAP" id="MF_00913">
    <property type="entry name" value="PGT_FtsW_proteobact"/>
    <property type="match status" value="1"/>
</dbReference>
<evidence type="ECO:0000256" key="10">
    <source>
        <dbReference type="ARBA" id="ARBA00022989"/>
    </source>
</evidence>
<dbReference type="EMBL" id="JBGCUO010000001">
    <property type="protein sequence ID" value="MEY1662618.1"/>
    <property type="molecule type" value="Genomic_DNA"/>
</dbReference>
<comment type="subcellular location">
    <subcellularLocation>
        <location evidence="16">Cell inner membrane</location>
        <topology evidence="16">Multi-pass membrane protein</topology>
    </subcellularLocation>
    <subcellularLocation>
        <location evidence="1">Cell membrane</location>
        <topology evidence="1">Multi-pass membrane protein</topology>
    </subcellularLocation>
    <text evidence="16">Localizes to the division septum.</text>
</comment>
<keyword evidence="5 16" id="KW-0328">Glycosyltransferase</keyword>
<dbReference type="EC" id="2.4.99.28" evidence="16"/>
<keyword evidence="16" id="KW-0997">Cell inner membrane</keyword>
<keyword evidence="7 16" id="KW-0812">Transmembrane</keyword>
<keyword evidence="12 16" id="KW-0131">Cell cycle</keyword>
<protein>
    <recommendedName>
        <fullName evidence="16">Probable peptidoglycan glycosyltransferase FtsW</fullName>
        <shortName evidence="16">PGT</shortName>
        <ecNumber evidence="16">2.4.99.28</ecNumber>
    </recommendedName>
    <alternativeName>
        <fullName evidence="16">Cell division protein FtsW</fullName>
    </alternativeName>
    <alternativeName>
        <fullName evidence="16">Cell wall polymerase</fullName>
    </alternativeName>
    <alternativeName>
        <fullName evidence="16">Peptidoglycan polymerase</fullName>
        <shortName evidence="16">PG polymerase</shortName>
    </alternativeName>
</protein>